<reference evidence="2" key="1">
    <citation type="submission" date="2022-04" db="EMBL/GenBank/DDBJ databases">
        <title>Lysobacter sp. CAU 1642 isolated from sea sand.</title>
        <authorList>
            <person name="Kim W."/>
        </authorList>
    </citation>
    <scope>NUCLEOTIDE SEQUENCE</scope>
    <source>
        <strain evidence="2">CAU 1642</strain>
    </source>
</reference>
<evidence type="ECO:0000313" key="2">
    <source>
        <dbReference type="EMBL" id="MCK7594757.1"/>
    </source>
</evidence>
<dbReference type="SUPFAM" id="SSF55486">
    <property type="entry name" value="Metalloproteases ('zincins'), catalytic domain"/>
    <property type="match status" value="1"/>
</dbReference>
<dbReference type="Proteomes" id="UP001431449">
    <property type="component" value="Unassembled WGS sequence"/>
</dbReference>
<evidence type="ECO:0000256" key="1">
    <source>
        <dbReference type="SAM" id="SignalP"/>
    </source>
</evidence>
<keyword evidence="1" id="KW-0732">Signal</keyword>
<gene>
    <name evidence="2" type="ORF">M0G41_13875</name>
</gene>
<comment type="caution">
    <text evidence="2">The sequence shown here is derived from an EMBL/GenBank/DDBJ whole genome shotgun (WGS) entry which is preliminary data.</text>
</comment>
<feature type="signal peptide" evidence="1">
    <location>
        <begin position="1"/>
        <end position="19"/>
    </location>
</feature>
<accession>A0ABT0GJN1</accession>
<organism evidence="2 3">
    <name type="scientific">Pseudomarimonas salicorniae</name>
    <dbReference type="NCBI Taxonomy" id="2933270"/>
    <lineage>
        <taxon>Bacteria</taxon>
        <taxon>Pseudomonadati</taxon>
        <taxon>Pseudomonadota</taxon>
        <taxon>Gammaproteobacteria</taxon>
        <taxon>Lysobacterales</taxon>
        <taxon>Lysobacteraceae</taxon>
        <taxon>Pseudomarimonas</taxon>
    </lineage>
</organism>
<name>A0ABT0GJN1_9GAMM</name>
<dbReference type="RefSeq" id="WP_248210376.1">
    <property type="nucleotide sequence ID" value="NZ_JALNMH010000011.1"/>
</dbReference>
<feature type="chain" id="PRO_5045248100" evidence="1">
    <location>
        <begin position="20"/>
        <end position="1320"/>
    </location>
</feature>
<keyword evidence="3" id="KW-1185">Reference proteome</keyword>
<proteinExistence type="predicted"/>
<protein>
    <submittedName>
        <fullName evidence="2">GPI anchored serine-threonine rich family protein</fullName>
    </submittedName>
</protein>
<evidence type="ECO:0000313" key="3">
    <source>
        <dbReference type="Proteomes" id="UP001431449"/>
    </source>
</evidence>
<sequence>MNRFTLFCALVAASPFCLAASAQPEPELAELIASLTSREVAGWQISKSADGSTRIDTADGFQHVALAAQEGGDLRLGCVASLDEAKSFFGRDLRTGKALGRDHDSDEAFLHETEIAARHGMSPAEYRFYSELISGWKSGGAKAGATITIVNNDGANEGFNSTAAQLLPAPGNDGNANLGAQRLALFEAAADIWAAFLDSEVTIQVGAQFNPLTPCSTSGGVLGSAGAASLYQTSNPSLGVEFTSTVYPVALFSKQRRTDVDPGVDINTTFNSDVDAGCLGSGTRFYYGLDNATPGGTVNLFVVLLHELGHGLGFASYANSSGARPGNLPDIWARYQYDATSGKTWDQMTDGERAASAINFGNLFWNGSNVKLAGDYLSAGRDAPSGRVQLYAPNPYEGGSSVSHFAKVVSPNVLMEPSINAGLSLDLDLTRQLMRDIGWFRDSNLDGVADSIGDVSVGGATLEPGQITTISWTQTAGFDRNVTIELSTDGGSTFPTLIAENVANTGSRSWTVPNTPTTQGRVRVREHDFVAPAGVSASNFTIASNTAPSFTPAAAISRQRGSVAGAAVTVGTVSDGETAAGSLGVSAISGGSSSGISASSVSNSAGTVSAVVTAACSASAGTLRFEASDGALTGTGDLQVNLSNNTAPTLGYPDSSVTGGAGATVNPNLGPSDNGSINALTVLSLGTFTGSASVNASGVVTLGSAAPVGTHTLTIRATDNCSISTDASINLTVENSAPLFAPSAAISRQQGSPAGPAVTVGTVSDAQTAAGSLAVSAIAGGSGSGLLIGSPANAAGTVSATVAASCTASTGTQRFQVSDGDLTGTGDLQVNVSANTPPVLAYAGTSLAFGTSGSVLPSTAPSDNGSVASLVVASTGSFTGSASVDASGEVSLGNAGPVGVHTLTVRATDNCGAIHDATLQVEVPNSAPQFTPASAISRQQGSPAGAAVAVGTVSDAQTAAGSLVVSAVPGGSGSGLAIGSPANSGGSISATVAAGCSATPGTQRFEVSDGDLSGTGDLQVNVSANTPPTLGYGNRSVALAGSTTIAPASGPADNGSVADLQILSTGTYLGGLSIDGAGVLSVSNAAPAGSHTITVRATDNCGAVRDASFQLGVSLTNSPPSVTPAAGIAVQQGSPAGPVLQLASVSDAETAAGDLTVSLGSGGSVSGLSTSGLRNDEGAVSAVLSATCSASTGTLQLIADDGTDSASGLVDIDILPNTAPQVGQYADPLVVLTGSTLSLLPDSLASDNGSVDLVSALATGSPGPLSPAGNGGELRIEATGSPGAYPVEVRFRDNCGAETVRSFTLLLTGASIFANGFEAP</sequence>
<dbReference type="EMBL" id="JALNMH010000011">
    <property type="protein sequence ID" value="MCK7594757.1"/>
    <property type="molecule type" value="Genomic_DNA"/>
</dbReference>